<reference evidence="4" key="1">
    <citation type="submission" date="2012-06" db="EMBL/GenBank/DDBJ databases">
        <title>The complete genome of Flexibacter litoralis DSM 6794.</title>
        <authorList>
            <person name="Lucas S."/>
            <person name="Copeland A."/>
            <person name="Lapidus A."/>
            <person name="Glavina del Rio T."/>
            <person name="Dalin E."/>
            <person name="Tice H."/>
            <person name="Bruce D."/>
            <person name="Goodwin L."/>
            <person name="Pitluck S."/>
            <person name="Peters L."/>
            <person name="Ovchinnikova G."/>
            <person name="Lu M."/>
            <person name="Kyrpides N."/>
            <person name="Mavromatis K."/>
            <person name="Ivanova N."/>
            <person name="Brettin T."/>
            <person name="Detter J.C."/>
            <person name="Han C."/>
            <person name="Larimer F."/>
            <person name="Land M."/>
            <person name="Hauser L."/>
            <person name="Markowitz V."/>
            <person name="Cheng J.-F."/>
            <person name="Hugenholtz P."/>
            <person name="Woyke T."/>
            <person name="Wu D."/>
            <person name="Spring S."/>
            <person name="Lang E."/>
            <person name="Kopitz M."/>
            <person name="Brambilla E."/>
            <person name="Klenk H.-P."/>
            <person name="Eisen J.A."/>
        </authorList>
    </citation>
    <scope>NUCLEOTIDE SEQUENCE [LARGE SCALE GENOMIC DNA]</scope>
    <source>
        <strain evidence="4">ATCC 23117 / DSM 6794 / NBRC 15988 / NCIMB 1366 / Sio-4</strain>
    </source>
</reference>
<protein>
    <recommendedName>
        <fullName evidence="2">Fibronectin type-III domain-containing protein</fullName>
    </recommendedName>
</protein>
<dbReference type="InterPro" id="IPR036116">
    <property type="entry name" value="FN3_sf"/>
</dbReference>
<dbReference type="Gene3D" id="2.60.40.10">
    <property type="entry name" value="Immunoglobulins"/>
    <property type="match status" value="2"/>
</dbReference>
<dbReference type="eggNOG" id="COG4886">
    <property type="taxonomic scope" value="Bacteria"/>
</dbReference>
<dbReference type="PROSITE" id="PS50853">
    <property type="entry name" value="FN3"/>
    <property type="match status" value="1"/>
</dbReference>
<dbReference type="Pfam" id="PF19081">
    <property type="entry name" value="Ig_7"/>
    <property type="match status" value="2"/>
</dbReference>
<gene>
    <name evidence="3" type="ordered locus">Fleli_3682</name>
</gene>
<dbReference type="eggNOG" id="COG3397">
    <property type="taxonomic scope" value="Bacteria"/>
</dbReference>
<dbReference type="STRING" id="880071.Fleli_3682"/>
<dbReference type="HOGENOM" id="CLU_236111_0_0_10"/>
<evidence type="ECO:0000313" key="3">
    <source>
        <dbReference type="EMBL" id="AFM05996.1"/>
    </source>
</evidence>
<dbReference type="InterPro" id="IPR055353">
    <property type="entry name" value="DUF7619"/>
</dbReference>
<dbReference type="InterPro" id="IPR047589">
    <property type="entry name" value="DUF11_rpt"/>
</dbReference>
<feature type="signal peptide" evidence="1">
    <location>
        <begin position="1"/>
        <end position="30"/>
    </location>
</feature>
<proteinExistence type="predicted"/>
<name>I4APW1_BERLS</name>
<dbReference type="InterPro" id="IPR044023">
    <property type="entry name" value="Ig_7"/>
</dbReference>
<accession>I4APW1</accession>
<dbReference type="KEGG" id="fli:Fleli_3682"/>
<dbReference type="Pfam" id="PF24595">
    <property type="entry name" value="DUF7619"/>
    <property type="match status" value="1"/>
</dbReference>
<dbReference type="eggNOG" id="COG1520">
    <property type="taxonomic scope" value="Bacteria"/>
</dbReference>
<dbReference type="EMBL" id="CP003345">
    <property type="protein sequence ID" value="AFM05996.1"/>
    <property type="molecule type" value="Genomic_DNA"/>
</dbReference>
<keyword evidence="4" id="KW-1185">Reference proteome</keyword>
<dbReference type="eggNOG" id="COG3386">
    <property type="taxonomic scope" value="Bacteria"/>
</dbReference>
<evidence type="ECO:0000256" key="1">
    <source>
        <dbReference type="SAM" id="SignalP"/>
    </source>
</evidence>
<dbReference type="SUPFAM" id="SSF49265">
    <property type="entry name" value="Fibronectin type III"/>
    <property type="match status" value="1"/>
</dbReference>
<feature type="chain" id="PRO_5003685589" description="Fibronectin type-III domain-containing protein" evidence="1">
    <location>
        <begin position="31"/>
        <end position="1886"/>
    </location>
</feature>
<dbReference type="Pfam" id="PF18962">
    <property type="entry name" value="Por_Secre_tail"/>
    <property type="match status" value="1"/>
</dbReference>
<evidence type="ECO:0000313" key="4">
    <source>
        <dbReference type="Proteomes" id="UP000006054"/>
    </source>
</evidence>
<sequence precursor="true">MSNFKTNLYRLFSVCIILLLSNFYSNSAWGQCNPAASDPNFNPNDTGFGFGQGNVSGINKFVVMDDNKIIVIGSADTYNNQPVDNLYRLNEDGTLDNSFTLFSATPYTNASLSDIELLPNQQLLVSGNLFDATNQGKYIIRINPDGSVDNSFSVTGLEATSNVRNLVVQPDGKIIVIGFLQVAGLDKDIIRLNTDGSIDTSFIMGHADDTLSHYNYGTLTSATLQNDGKIIIIGDFNQYNTINKKNIVRLNTDGTIDNSFLTLVTGSIGLDGINNVAIQQPSGKIIVTGNFEELNGTAIGGNIARLNLDGSLDASFIQGVGFSWYTDRVNFQSDGKMIVAGSFSSYNGATVYNLARLNADGALDNSFSVRNIKRSQGYLVELANGKFLTTLNVSESGIDRLNADGSHDDTFNPNTGFNNTILQTASLPNGQFYASGFQMGKYNGVATGAVAKLNTDGSLDPTFNYDSNQLGSGILVHISYHTSLTTQPDGKLLVGTITIVPSNTNESVKLFRLNTDGTLDNTFVVEGEFATSLTAGMVGKVIVQDNGKIIISGTTNITGTNRDFKLVRLNSNGSLDASFPEITTNGSISDMILLPDGKILVAGGFSSLNGNPVNKLARLLPNGTIDNTFYTDLDLHSVTDIDTLNNEIYVSGEFDNGSAAFVGAIRKVSSTGVMNPTFDVILTGNGATVPSANILVESNGKMILAGEFDQVNGVSQKNLAKLNADGSLVSNFDVGTSTDGRIYNAFLQPDNTIIIAGDFVSYDGTGRNRIAKITNTSVLVTNTTPINQQTGLCQGNPTTLTATGLGTLYWYDSPTSTTPIQTGASFTTPSITQDSTYFYVLDSIASCGASDRLEILVKASPSLEAVSKPNYIFYLDANGQAELQASELDSASTGGCTGAIASLLFDDTGLATRTFDCGDTTGVHNLVLRVTDSNGNTDTSPSIVKIKDAIAPTLTTQSINIAFDASNTATISALDFVTSLNDNCSDSANINVVFSDTRTQTRVLNCASDSINYFDLHTTDLAGNTVITPVFVAVTAVTHDFNVNVVAQNFRPNQVSYISVYVNNNSCATKSGQVKLTLPASTQYDPTYTIDVIPPDNIVGNDLFWNITDLNFAQNFVGRVVLRANNSINIGDNVCFTTSATPTLNDYNLANNTKNHCFPVVNSYDPNDKQVYPQGICDEKFTQRSDLPLTYTIRFQNTGNAPALNVNIVDSLSNLLDIHSLRVIGSSHAMEVDTLANNTLNFRFDDINLPDSSSNPALSQGYVIFELSEIAAHTDTSRIENRSFIYFDTNAPIITNTVKNTILDVVPLCDPAGGGSNPPIADCQLPTNLRTEILTSTKVKLLWNTPATTNAINYEVLRNGQRLATIPSSNLSFVDSTLTENTHYNYSIKAICGNNTAISNIVQVRTLPSTPVLLSLEPACKGESGIIEVRSAGAVYRVYDSEIATTPLFETNNASIETPVLNDSTTFYISVIISGQESERLEVLVPIKEVFEAVVEQGSLLESCATDFTLSAQEVEGATYTWFRENIQVGTERTLTTTFEARYKVVVIKNGCSDESEFTTTRFVDAPTAKIEQGNSITFCGSGILNAQDTSSNVSYEWTLNGNTLGNGTSISISESGTYTLKASQPSCADSVNIAVTITSAPTNVNLTADKTAICLSEETTLSATTGTGFTYKWFRNNTVISTTSASFSTSEIGTYKVEITTQDGCEVTTSEVEITRLQVNQASIRINTENGKDKTIDIASQDAIDSVKWFKDGVEIIDFANQNLITPTETGNYKAIVIYSTGCSFETEEKIFTVNSITGIEEESAKIFTIYPNPNTGSFKVEFATTTNQKTNLVLIDGLGRTIHSQAISMNEKTTSITLPKISAGVYVVQIVSEGKVYTKQLIIQ</sequence>
<dbReference type="InterPro" id="IPR003961">
    <property type="entry name" value="FN3_dom"/>
</dbReference>
<dbReference type="SUPFAM" id="SSF63829">
    <property type="entry name" value="Calcium-dependent phosphotriesterase"/>
    <property type="match status" value="2"/>
</dbReference>
<dbReference type="OrthoDB" id="9805017at2"/>
<organism evidence="3 4">
    <name type="scientific">Bernardetia litoralis (strain ATCC 23117 / DSM 6794 / NBRC 15988 / NCIMB 1366 / Fx l1 / Sio-4)</name>
    <name type="common">Flexibacter litoralis</name>
    <dbReference type="NCBI Taxonomy" id="880071"/>
    <lineage>
        <taxon>Bacteria</taxon>
        <taxon>Pseudomonadati</taxon>
        <taxon>Bacteroidota</taxon>
        <taxon>Cytophagia</taxon>
        <taxon>Cytophagales</taxon>
        <taxon>Bernardetiaceae</taxon>
        <taxon>Bernardetia</taxon>
    </lineage>
</organism>
<dbReference type="Pfam" id="PF17164">
    <property type="entry name" value="DUF5122"/>
    <property type="match status" value="12"/>
</dbReference>
<feature type="domain" description="Fibronectin type-III" evidence="2">
    <location>
        <begin position="1325"/>
        <end position="1409"/>
    </location>
</feature>
<evidence type="ECO:0000259" key="2">
    <source>
        <dbReference type="PROSITE" id="PS50853"/>
    </source>
</evidence>
<keyword evidence="1" id="KW-0732">Signal</keyword>
<dbReference type="InterPro" id="IPR013783">
    <property type="entry name" value="Ig-like_fold"/>
</dbReference>
<dbReference type="InterPro" id="IPR013431">
    <property type="entry name" value="Delta_60_rpt"/>
</dbReference>
<dbReference type="Proteomes" id="UP000006054">
    <property type="component" value="Chromosome"/>
</dbReference>
<dbReference type="Gene3D" id="2.80.10.50">
    <property type="match status" value="5"/>
</dbReference>
<dbReference type="NCBIfam" id="TIGR02608">
    <property type="entry name" value="delta_60_rpt"/>
    <property type="match status" value="11"/>
</dbReference>
<dbReference type="InterPro" id="IPR026444">
    <property type="entry name" value="Secre_tail"/>
</dbReference>
<dbReference type="RefSeq" id="WP_014799420.1">
    <property type="nucleotide sequence ID" value="NC_018018.1"/>
</dbReference>
<dbReference type="CDD" id="cd00063">
    <property type="entry name" value="FN3"/>
    <property type="match status" value="1"/>
</dbReference>
<dbReference type="NCBIfam" id="TIGR01451">
    <property type="entry name" value="B_ant_repeat"/>
    <property type="match status" value="1"/>
</dbReference>
<dbReference type="NCBIfam" id="TIGR04183">
    <property type="entry name" value="Por_Secre_tail"/>
    <property type="match status" value="1"/>
</dbReference>